<gene>
    <name evidence="5" type="ORF">BEWA_052510</name>
</gene>
<dbReference type="SUPFAM" id="SSF47762">
    <property type="entry name" value="PAH2 domain"/>
    <property type="match status" value="1"/>
</dbReference>
<keyword evidence="2" id="KW-0539">Nucleus</keyword>
<evidence type="ECO:0000259" key="4">
    <source>
        <dbReference type="Pfam" id="PF25972"/>
    </source>
</evidence>
<dbReference type="Gene3D" id="1.20.1160.11">
    <property type="entry name" value="Paired amphipathic helix"/>
    <property type="match status" value="1"/>
</dbReference>
<dbReference type="AlphaFoldDB" id="L1LCX9"/>
<dbReference type="InterPro" id="IPR036600">
    <property type="entry name" value="PAH_sf"/>
</dbReference>
<dbReference type="STRING" id="1537102.L1LCX9"/>
<organism evidence="5 6">
    <name type="scientific">Theileria equi strain WA</name>
    <dbReference type="NCBI Taxonomy" id="1537102"/>
    <lineage>
        <taxon>Eukaryota</taxon>
        <taxon>Sar</taxon>
        <taxon>Alveolata</taxon>
        <taxon>Apicomplexa</taxon>
        <taxon>Aconoidasida</taxon>
        <taxon>Piroplasmida</taxon>
        <taxon>Theileriidae</taxon>
        <taxon>Theileria</taxon>
    </lineage>
</organism>
<dbReference type="PANTHER" id="PTHR47383">
    <property type="entry name" value="OS03G0659800 PROTEIN"/>
    <property type="match status" value="1"/>
</dbReference>
<proteinExistence type="predicted"/>
<comment type="subcellular location">
    <subcellularLocation>
        <location evidence="1">Nucleus</location>
    </subcellularLocation>
</comment>
<dbReference type="Proteomes" id="UP000031512">
    <property type="component" value="Unassembled WGS sequence"/>
</dbReference>
<reference evidence="5 6" key="1">
    <citation type="journal article" date="2012" name="BMC Genomics">
        <title>Comparative genomic analysis and phylogenetic position of Theileria equi.</title>
        <authorList>
            <person name="Kappmeyer L.S."/>
            <person name="Thiagarajan M."/>
            <person name="Herndon D.R."/>
            <person name="Ramsay J.D."/>
            <person name="Caler E."/>
            <person name="Djikeng A."/>
            <person name="Gillespie J.J."/>
            <person name="Lau A.O."/>
            <person name="Roalson E.H."/>
            <person name="Silva J.C."/>
            <person name="Silva M.G."/>
            <person name="Suarez C.E."/>
            <person name="Ueti M.W."/>
            <person name="Nene V.M."/>
            <person name="Mealey R.H."/>
            <person name="Knowles D.P."/>
            <person name="Brayton K.A."/>
        </authorList>
    </citation>
    <scope>NUCLEOTIDE SEQUENCE [LARGE SCALE GENOMIC DNA]</scope>
    <source>
        <strain evidence="5 6">WA</strain>
    </source>
</reference>
<dbReference type="OrthoDB" id="5599468at2759"/>
<feature type="domain" description="At4g15545-like C-terminal" evidence="4">
    <location>
        <begin position="174"/>
        <end position="238"/>
    </location>
</feature>
<dbReference type="EMBL" id="ACOU01000003">
    <property type="protein sequence ID" value="EKX73196.1"/>
    <property type="molecule type" value="Genomic_DNA"/>
</dbReference>
<protein>
    <recommendedName>
        <fullName evidence="4">At4g15545-like C-terminal domain-containing protein</fullName>
    </recommendedName>
</protein>
<dbReference type="KEGG" id="beq:BEWA_052510"/>
<dbReference type="Pfam" id="PF25972">
    <property type="entry name" value="At4g15545_C"/>
    <property type="match status" value="1"/>
</dbReference>
<keyword evidence="3" id="KW-0175">Coiled coil</keyword>
<dbReference type="InterPro" id="IPR058935">
    <property type="entry name" value="At4g15545-like_C"/>
</dbReference>
<dbReference type="RefSeq" id="XP_004832648.1">
    <property type="nucleotide sequence ID" value="XM_004832591.1"/>
</dbReference>
<dbReference type="eggNOG" id="ENOG502SF76">
    <property type="taxonomic scope" value="Eukaryota"/>
</dbReference>
<evidence type="ECO:0000313" key="5">
    <source>
        <dbReference type="EMBL" id="EKX73196.1"/>
    </source>
</evidence>
<dbReference type="PANTHER" id="PTHR47383:SF8">
    <property type="entry name" value="OS01G0768300 PROTEIN"/>
    <property type="match status" value="1"/>
</dbReference>
<accession>L1LCX9</accession>
<keyword evidence="6" id="KW-1185">Reference proteome</keyword>
<dbReference type="GO" id="GO:0006355">
    <property type="term" value="P:regulation of DNA-templated transcription"/>
    <property type="evidence" value="ECO:0007669"/>
    <property type="project" value="InterPro"/>
</dbReference>
<name>L1LCX9_THEEQ</name>
<comment type="caution">
    <text evidence="5">The sequence shown here is derived from an EMBL/GenBank/DDBJ whole genome shotgun (WGS) entry which is preliminary data.</text>
</comment>
<evidence type="ECO:0000256" key="3">
    <source>
        <dbReference type="SAM" id="Coils"/>
    </source>
</evidence>
<dbReference type="VEuPathDB" id="PiroplasmaDB:BEWA_052510"/>
<dbReference type="InterPro" id="IPR058936">
    <property type="entry name" value="At4g15545-like"/>
</dbReference>
<feature type="coiled-coil region" evidence="3">
    <location>
        <begin position="34"/>
        <end position="103"/>
    </location>
</feature>
<dbReference type="GeneID" id="15802803"/>
<sequence length="240" mass="27535">MEFSTVDLSWLPSDTEEQLALGFRIISNAYKSRISTLETELRSMRALIAEKTDQLAALQKKYSSFEVQLMESTQRGNQLAEENKNLVSTIKKLQKDIDRLETLKKLVLSSIQEDNNEVENSHRFFSTDEMIHNLAPRTVLELNPNDSDDSFTRKKGHSARNMPAAIGINGERETVDGRQFFRTAKSVLSGDDFSSFLATIKKFNTQLQTREETLAHARHIFGEHHPRLLEEFKQLINPKH</sequence>
<evidence type="ECO:0000256" key="2">
    <source>
        <dbReference type="ARBA" id="ARBA00023242"/>
    </source>
</evidence>
<dbReference type="GO" id="GO:0005634">
    <property type="term" value="C:nucleus"/>
    <property type="evidence" value="ECO:0007669"/>
    <property type="project" value="UniProtKB-SubCell"/>
</dbReference>
<evidence type="ECO:0000256" key="1">
    <source>
        <dbReference type="ARBA" id="ARBA00004123"/>
    </source>
</evidence>
<evidence type="ECO:0000313" key="6">
    <source>
        <dbReference type="Proteomes" id="UP000031512"/>
    </source>
</evidence>